<dbReference type="GO" id="GO:0016316">
    <property type="term" value="F:phosphatidylinositol-3,4-bisphosphate 4-phosphatase activity"/>
    <property type="evidence" value="ECO:0007669"/>
    <property type="project" value="InterPro"/>
</dbReference>
<comment type="caution">
    <text evidence="3">The sequence shown here is derived from an EMBL/GenBank/DDBJ whole genome shotgun (WGS) entry which is preliminary data.</text>
</comment>
<keyword evidence="1" id="KW-0378">Hydrolase</keyword>
<evidence type="ECO:0000256" key="1">
    <source>
        <dbReference type="ARBA" id="ARBA00022801"/>
    </source>
</evidence>
<sequence>MAATLESTSSTSLNSFSPISTLERQGLQPWGQRLVVAVQVNSACCVEGGVESILRLKQGDTLSTQSPSPAANFDENPSDDFDAFAFLHEIGEKKGKEEAALANDTGNKQGFGGFFRKVAASASTTLERQMQGLAVRIDQGRNPDLLRVAMYDQQTNELLDVTEAVPVPSERINIRFEVPLTLPAVLRQRQVLLKLWIQSGAALLQSTKAAKNYLIAMASVDCSKIALGVQRIPLTSKLVVGGELELCAMPDPKFASPDGDRSWSLTDPDTNAYSKGLNHLPLDKSFCYRGNQPSQWLLATERATESSVVLPVAACVMDLAARASLKSLHHAQSVAKTLRANRHDFKDVSKSTCSLGIAGVVTNTTSARFGNISVNWRRPDSMFELELLANGVIPISGEGDPATSPQLNIQFHPKLCTEDILPGVLNAFGGKIPPSGYLLGSLFFSLSVQSNEYVEIWEASTAIESYVNNQNTFFKVPLVKNGVAMGSLLLHLQVTLPTEKPKFASIPSNDGLVSLVGLQNLADGVIPLMDADSSAVPKSGSLRHQQLATMGYFFTVQYIEQHLSLRQSATESFQDRARAYKQALIQPENVHPHEVRSPKAFRPSSSRQTSLLSAIPFNVHVSKLNITVVDSLSTGSTYSGASFHNITHGAPSDHARGFGNILTGISNTNASGGLRRLEKKRVECADALQKAQNLLIAAVGNYLANARKTSQVNHVPARHAEIQGLRWKVFECVHNLHHVTWMCAVRRANVFSQSLGLAVSSYLTSISDKEKCTAGWPDVWQRHGYLVCFEGLLSAAGKELGMIEDASVAIAMLRMVRIVIMPDSGIPSKAVGVQGSGHLKWVHLFSSGQSSHRQYLLQVGVDPSYYQDRIPACLKNGTAVQLYPLLFQVGVDIRQWGAHAGSNLMKNGKQEISSGLVDDEDDDIGVVDDDVLVALNFEALRKMNAYAHAINPQNILLDKIQETMTLVFEQKHGASAANEGEQILPVHPSLSLLHSHIMGSAGKMNHAILDEAATLAQQMGGGGLVFCKSGKDRTAMHVTYKQAQFSNRYRNLHHGEATLQDATLMRIYGVRLPICEKNVGQAKFAFNALQGQLRAKRLQSTYDI</sequence>
<dbReference type="AlphaFoldDB" id="A0AAD2FUD0"/>
<protein>
    <recommendedName>
        <fullName evidence="5">Phosphatidylinositol-3,4-bisphosphate 4-phosphatase</fullName>
    </recommendedName>
</protein>
<dbReference type="GO" id="GO:0005737">
    <property type="term" value="C:cytoplasm"/>
    <property type="evidence" value="ECO:0007669"/>
    <property type="project" value="TreeGrafter"/>
</dbReference>
<evidence type="ECO:0008006" key="5">
    <source>
        <dbReference type="Google" id="ProtNLM"/>
    </source>
</evidence>
<dbReference type="PANTHER" id="PTHR12187:SF11">
    <property type="entry name" value="PHOSPHATIDYLINOSITOL-3,4-BISPHOSPHATE 4-PHOSPHATASE"/>
    <property type="match status" value="1"/>
</dbReference>
<name>A0AAD2FUD0_9STRA</name>
<organism evidence="3 4">
    <name type="scientific">Cylindrotheca closterium</name>
    <dbReference type="NCBI Taxonomy" id="2856"/>
    <lineage>
        <taxon>Eukaryota</taxon>
        <taxon>Sar</taxon>
        <taxon>Stramenopiles</taxon>
        <taxon>Ochrophyta</taxon>
        <taxon>Bacillariophyta</taxon>
        <taxon>Bacillariophyceae</taxon>
        <taxon>Bacillariophycidae</taxon>
        <taxon>Bacillariales</taxon>
        <taxon>Bacillariaceae</taxon>
        <taxon>Cylindrotheca</taxon>
    </lineage>
</organism>
<keyword evidence="4" id="KW-1185">Reference proteome</keyword>
<reference evidence="3" key="1">
    <citation type="submission" date="2023-08" db="EMBL/GenBank/DDBJ databases">
        <authorList>
            <person name="Audoor S."/>
            <person name="Bilcke G."/>
        </authorList>
    </citation>
    <scope>NUCLEOTIDE SEQUENCE</scope>
</reference>
<proteinExistence type="predicted"/>
<evidence type="ECO:0000256" key="2">
    <source>
        <dbReference type="ARBA" id="ARBA00023098"/>
    </source>
</evidence>
<dbReference type="Proteomes" id="UP001295423">
    <property type="component" value="Unassembled WGS sequence"/>
</dbReference>
<dbReference type="InterPro" id="IPR039034">
    <property type="entry name" value="INPP4"/>
</dbReference>
<keyword evidence="2" id="KW-0443">Lipid metabolism</keyword>
<gene>
    <name evidence="3" type="ORF">CYCCA115_LOCUS14121</name>
</gene>
<accession>A0AAD2FUD0</accession>
<evidence type="ECO:0000313" key="3">
    <source>
        <dbReference type="EMBL" id="CAJ1953521.1"/>
    </source>
</evidence>
<evidence type="ECO:0000313" key="4">
    <source>
        <dbReference type="Proteomes" id="UP001295423"/>
    </source>
</evidence>
<dbReference type="EMBL" id="CAKOGP040001827">
    <property type="protein sequence ID" value="CAJ1953521.1"/>
    <property type="molecule type" value="Genomic_DNA"/>
</dbReference>
<dbReference type="PANTHER" id="PTHR12187">
    <property type="entry name" value="AGAP000124-PA"/>
    <property type="match status" value="1"/>
</dbReference>